<name>A0A7T8GZB1_CALRO</name>
<keyword evidence="2" id="KW-1185">Reference proteome</keyword>
<sequence>TSHRDAKDVCRFYEGKIPIICLSYLLTVCQELGFMFVDCETGRNFKFFEDFPSSSSGIFQGCGGPGKKK</sequence>
<dbReference type="EMBL" id="CP045898">
    <property type="protein sequence ID" value="QQP40477.1"/>
    <property type="molecule type" value="Genomic_DNA"/>
</dbReference>
<feature type="non-terminal residue" evidence="1">
    <location>
        <position position="69"/>
    </location>
</feature>
<feature type="non-terminal residue" evidence="1">
    <location>
        <position position="1"/>
    </location>
</feature>
<evidence type="ECO:0000313" key="2">
    <source>
        <dbReference type="Proteomes" id="UP000595437"/>
    </source>
</evidence>
<accession>A0A7T8GZB1</accession>
<evidence type="ECO:0000313" key="1">
    <source>
        <dbReference type="EMBL" id="QQP40477.1"/>
    </source>
</evidence>
<dbReference type="AlphaFoldDB" id="A0A7T8GZB1"/>
<proteinExistence type="predicted"/>
<protein>
    <submittedName>
        <fullName evidence="1">Uncharacterized protein</fullName>
    </submittedName>
</protein>
<gene>
    <name evidence="1" type="ORF">FKW44_014524</name>
</gene>
<reference evidence="2" key="1">
    <citation type="submission" date="2021-01" db="EMBL/GenBank/DDBJ databases">
        <title>Caligus Genome Assembly.</title>
        <authorList>
            <person name="Gallardo-Escarate C."/>
        </authorList>
    </citation>
    <scope>NUCLEOTIDE SEQUENCE [LARGE SCALE GENOMIC DNA]</scope>
</reference>
<dbReference type="Proteomes" id="UP000595437">
    <property type="component" value="Chromosome 9"/>
</dbReference>
<organism evidence="1 2">
    <name type="scientific">Caligus rogercresseyi</name>
    <name type="common">Sea louse</name>
    <dbReference type="NCBI Taxonomy" id="217165"/>
    <lineage>
        <taxon>Eukaryota</taxon>
        <taxon>Metazoa</taxon>
        <taxon>Ecdysozoa</taxon>
        <taxon>Arthropoda</taxon>
        <taxon>Crustacea</taxon>
        <taxon>Multicrustacea</taxon>
        <taxon>Hexanauplia</taxon>
        <taxon>Copepoda</taxon>
        <taxon>Siphonostomatoida</taxon>
        <taxon>Caligidae</taxon>
        <taxon>Caligus</taxon>
    </lineage>
</organism>